<organism evidence="3 4">
    <name type="scientific">Microbaculum marinisediminis</name>
    <dbReference type="NCBI Taxonomy" id="2931392"/>
    <lineage>
        <taxon>Bacteria</taxon>
        <taxon>Pseudomonadati</taxon>
        <taxon>Pseudomonadota</taxon>
        <taxon>Alphaproteobacteria</taxon>
        <taxon>Hyphomicrobiales</taxon>
        <taxon>Tepidamorphaceae</taxon>
        <taxon>Microbaculum</taxon>
    </lineage>
</organism>
<dbReference type="PANTHER" id="PTHR34700">
    <property type="entry name" value="POTASSIUM BINDING PROTEIN KBP"/>
    <property type="match status" value="1"/>
</dbReference>
<dbReference type="SUPFAM" id="SSF54106">
    <property type="entry name" value="LysM domain"/>
    <property type="match status" value="1"/>
</dbReference>
<dbReference type="CDD" id="cd00118">
    <property type="entry name" value="LysM"/>
    <property type="match status" value="1"/>
</dbReference>
<dbReference type="Pfam" id="PF01476">
    <property type="entry name" value="LysM"/>
    <property type="match status" value="1"/>
</dbReference>
<name>A0AAW5R7E5_9HYPH</name>
<dbReference type="Gene3D" id="3.10.350.10">
    <property type="entry name" value="LysM domain"/>
    <property type="match status" value="1"/>
</dbReference>
<dbReference type="Pfam" id="PF04972">
    <property type="entry name" value="BON"/>
    <property type="match status" value="1"/>
</dbReference>
<dbReference type="PROSITE" id="PS51782">
    <property type="entry name" value="LYSM"/>
    <property type="match status" value="1"/>
</dbReference>
<dbReference type="AlphaFoldDB" id="A0AAW5R7E5"/>
<dbReference type="EMBL" id="JALIDZ010000016">
    <property type="protein sequence ID" value="MCT8974873.1"/>
    <property type="molecule type" value="Genomic_DNA"/>
</dbReference>
<dbReference type="InterPro" id="IPR007055">
    <property type="entry name" value="BON_dom"/>
</dbReference>
<evidence type="ECO:0000259" key="1">
    <source>
        <dbReference type="PROSITE" id="PS50914"/>
    </source>
</evidence>
<protein>
    <submittedName>
        <fullName evidence="3">Peptidoglycan-binding protein LysM</fullName>
    </submittedName>
</protein>
<dbReference type="InterPro" id="IPR036779">
    <property type="entry name" value="LysM_dom_sf"/>
</dbReference>
<gene>
    <name evidence="3" type="primary">lysM</name>
    <name evidence="3" type="ORF">MUB46_23695</name>
</gene>
<proteinExistence type="predicted"/>
<keyword evidence="4" id="KW-1185">Reference proteome</keyword>
<dbReference type="PANTHER" id="PTHR34700:SF8">
    <property type="entry name" value="POTASSIUM BINDING PROTEIN KBP"/>
    <property type="match status" value="1"/>
</dbReference>
<evidence type="ECO:0000313" key="4">
    <source>
        <dbReference type="Proteomes" id="UP001320898"/>
    </source>
</evidence>
<evidence type="ECO:0000313" key="3">
    <source>
        <dbReference type="EMBL" id="MCT8974873.1"/>
    </source>
</evidence>
<reference evidence="3 4" key="1">
    <citation type="submission" date="2022-04" db="EMBL/GenBank/DDBJ databases">
        <authorList>
            <person name="Ye Y.-Q."/>
            <person name="Du Z.-J."/>
        </authorList>
    </citation>
    <scope>NUCLEOTIDE SEQUENCE [LARGE SCALE GENOMIC DNA]</scope>
    <source>
        <strain evidence="3 4">A6E488</strain>
    </source>
</reference>
<dbReference type="InterPro" id="IPR052196">
    <property type="entry name" value="Bact_Kbp"/>
</dbReference>
<feature type="domain" description="BON" evidence="1">
    <location>
        <begin position="19"/>
        <end position="87"/>
    </location>
</feature>
<dbReference type="InterPro" id="IPR018392">
    <property type="entry name" value="LysM"/>
</dbReference>
<dbReference type="RefSeq" id="WP_261618462.1">
    <property type="nucleotide sequence ID" value="NZ_JALIDZ010000016.1"/>
</dbReference>
<dbReference type="PROSITE" id="PS50914">
    <property type="entry name" value="BON"/>
    <property type="match status" value="1"/>
</dbReference>
<dbReference type="SMART" id="SM00257">
    <property type="entry name" value="LysM"/>
    <property type="match status" value="1"/>
</dbReference>
<dbReference type="NCBIfam" id="NF008399">
    <property type="entry name" value="PRK11198.1"/>
    <property type="match status" value="1"/>
</dbReference>
<evidence type="ECO:0000259" key="2">
    <source>
        <dbReference type="PROSITE" id="PS51782"/>
    </source>
</evidence>
<accession>A0AAW5R7E5</accession>
<feature type="domain" description="LysM" evidence="2">
    <location>
        <begin position="93"/>
        <end position="144"/>
    </location>
</feature>
<comment type="caution">
    <text evidence="3">The sequence shown here is derived from an EMBL/GenBank/DDBJ whole genome shotgun (WGS) entry which is preliminary data.</text>
</comment>
<sequence>MGIFSFLRDVGEKLGIGSAEEAPPADTLQKSVKDLGLTAENLQIKVDGDTVKVAGTAPSSSIREKIILALGNVTGVAQVDEEIAVEEKEPDAVFYEVAKGDTLWAIAESHYGKGKGGEYNRIFEANKPMLTHPDKIYPGQVLRIPPM</sequence>
<dbReference type="Proteomes" id="UP001320898">
    <property type="component" value="Unassembled WGS sequence"/>
</dbReference>